<evidence type="ECO:0000313" key="3">
    <source>
        <dbReference type="Proteomes" id="UP001501095"/>
    </source>
</evidence>
<dbReference type="CDD" id="cd07246">
    <property type="entry name" value="VOC_like"/>
    <property type="match status" value="1"/>
</dbReference>
<keyword evidence="3" id="KW-1185">Reference proteome</keyword>
<gene>
    <name evidence="2" type="ORF">GCM10010423_09540</name>
</gene>
<dbReference type="PANTHER" id="PTHR34109:SF1">
    <property type="entry name" value="VOC DOMAIN-CONTAINING PROTEIN"/>
    <property type="match status" value="1"/>
</dbReference>
<dbReference type="Proteomes" id="UP001501095">
    <property type="component" value="Unassembled WGS sequence"/>
</dbReference>
<dbReference type="Pfam" id="PF00903">
    <property type="entry name" value="Glyoxalase"/>
    <property type="match status" value="1"/>
</dbReference>
<dbReference type="EMBL" id="BAAATM010000003">
    <property type="protein sequence ID" value="GAA2519337.1"/>
    <property type="molecule type" value="Genomic_DNA"/>
</dbReference>
<feature type="domain" description="VOC" evidence="1">
    <location>
        <begin position="11"/>
        <end position="132"/>
    </location>
</feature>
<evidence type="ECO:0000259" key="1">
    <source>
        <dbReference type="PROSITE" id="PS51819"/>
    </source>
</evidence>
<name>A0ABN3ND90_9ACTN</name>
<dbReference type="Gene3D" id="3.30.720.120">
    <property type="match status" value="1"/>
</dbReference>
<dbReference type="PROSITE" id="PS51819">
    <property type="entry name" value="VOC"/>
    <property type="match status" value="1"/>
</dbReference>
<organism evidence="2 3">
    <name type="scientific">Streptomyces levis</name>
    <dbReference type="NCBI Taxonomy" id="285566"/>
    <lineage>
        <taxon>Bacteria</taxon>
        <taxon>Bacillati</taxon>
        <taxon>Actinomycetota</taxon>
        <taxon>Actinomycetes</taxon>
        <taxon>Kitasatosporales</taxon>
        <taxon>Streptomycetaceae</taxon>
        <taxon>Streptomyces</taxon>
    </lineage>
</organism>
<comment type="caution">
    <text evidence="2">The sequence shown here is derived from an EMBL/GenBank/DDBJ whole genome shotgun (WGS) entry which is preliminary data.</text>
</comment>
<dbReference type="RefSeq" id="WP_344534401.1">
    <property type="nucleotide sequence ID" value="NZ_BAAATM010000003.1"/>
</dbReference>
<accession>A0ABN3ND90</accession>
<evidence type="ECO:0000313" key="2">
    <source>
        <dbReference type="EMBL" id="GAA2519337.1"/>
    </source>
</evidence>
<dbReference type="InterPro" id="IPR037523">
    <property type="entry name" value="VOC_core"/>
</dbReference>
<dbReference type="SUPFAM" id="SSF54593">
    <property type="entry name" value="Glyoxalase/Bleomycin resistance protein/Dihydroxybiphenyl dioxygenase"/>
    <property type="match status" value="1"/>
</dbReference>
<dbReference type="InterPro" id="IPR004360">
    <property type="entry name" value="Glyas_Fos-R_dOase_dom"/>
</dbReference>
<proteinExistence type="predicted"/>
<dbReference type="Gene3D" id="3.30.720.110">
    <property type="match status" value="1"/>
</dbReference>
<protein>
    <submittedName>
        <fullName evidence="2">VOC family protein</fullName>
    </submittedName>
</protein>
<sequence length="151" mass="16162">MTHSTHTPNVTRLYARLVVSDGPRAIDFYRTALGAEEIERYTGPGGRIVHALLRLGDTVVAVKDADEGDPAPPSLGGSPVIMALDVTDADAVAEAMLRGGATVVYPVADQPHGQRGGRLADPFGHLWMISQTIEDLTPEEIQRRTDGMFAS</sequence>
<dbReference type="PANTHER" id="PTHR34109">
    <property type="entry name" value="BNAUNNG04460D PROTEIN-RELATED"/>
    <property type="match status" value="1"/>
</dbReference>
<dbReference type="InterPro" id="IPR029068">
    <property type="entry name" value="Glyas_Bleomycin-R_OHBP_Dase"/>
</dbReference>
<reference evidence="2 3" key="1">
    <citation type="journal article" date="2019" name="Int. J. Syst. Evol. Microbiol.">
        <title>The Global Catalogue of Microorganisms (GCM) 10K type strain sequencing project: providing services to taxonomists for standard genome sequencing and annotation.</title>
        <authorList>
            <consortium name="The Broad Institute Genomics Platform"/>
            <consortium name="The Broad Institute Genome Sequencing Center for Infectious Disease"/>
            <person name="Wu L."/>
            <person name="Ma J."/>
        </authorList>
    </citation>
    <scope>NUCLEOTIDE SEQUENCE [LARGE SCALE GENOMIC DNA]</scope>
    <source>
        <strain evidence="2 3">JCM 6924</strain>
    </source>
</reference>